<evidence type="ECO:0000313" key="2">
    <source>
        <dbReference type="EMBL" id="CAK9266072.1"/>
    </source>
</evidence>
<name>A0ABP0WI51_9BRYO</name>
<accession>A0ABP0WI51</accession>
<keyword evidence="3" id="KW-1185">Reference proteome</keyword>
<reference evidence="2" key="1">
    <citation type="submission" date="2024-02" db="EMBL/GenBank/DDBJ databases">
        <authorList>
            <consortium name="ELIXIR-Norway"/>
            <consortium name="Elixir Norway"/>
        </authorList>
    </citation>
    <scope>NUCLEOTIDE SEQUENCE</scope>
</reference>
<gene>
    <name evidence="2" type="ORF">CSSPJE1EN1_LOCUS11550</name>
</gene>
<feature type="region of interest" description="Disordered" evidence="1">
    <location>
        <begin position="1"/>
        <end position="43"/>
    </location>
</feature>
<organism evidence="2 3">
    <name type="scientific">Sphagnum jensenii</name>
    <dbReference type="NCBI Taxonomy" id="128206"/>
    <lineage>
        <taxon>Eukaryota</taxon>
        <taxon>Viridiplantae</taxon>
        <taxon>Streptophyta</taxon>
        <taxon>Embryophyta</taxon>
        <taxon>Bryophyta</taxon>
        <taxon>Sphagnophytina</taxon>
        <taxon>Sphagnopsida</taxon>
        <taxon>Sphagnales</taxon>
        <taxon>Sphagnaceae</taxon>
        <taxon>Sphagnum</taxon>
    </lineage>
</organism>
<evidence type="ECO:0000313" key="3">
    <source>
        <dbReference type="Proteomes" id="UP001497444"/>
    </source>
</evidence>
<sequence>MASKGSQESGGLGGKTSTTSGSKAASTPATNTPSEASSLNSVYNSYGGYPNFMHSSGLRMWNQEDHNEAKSIAQAFLDADRQAAKGRSSSKSHGNQ</sequence>
<feature type="compositionally biased region" description="Polar residues" evidence="1">
    <location>
        <begin position="31"/>
        <end position="43"/>
    </location>
</feature>
<dbReference type="Proteomes" id="UP001497444">
    <property type="component" value="Chromosome 18"/>
</dbReference>
<dbReference type="EMBL" id="OZ020113">
    <property type="protein sequence ID" value="CAK9266072.1"/>
    <property type="molecule type" value="Genomic_DNA"/>
</dbReference>
<feature type="region of interest" description="Disordered" evidence="1">
    <location>
        <begin position="77"/>
        <end position="96"/>
    </location>
</feature>
<evidence type="ECO:0000256" key="1">
    <source>
        <dbReference type="SAM" id="MobiDB-lite"/>
    </source>
</evidence>
<proteinExistence type="predicted"/>
<feature type="compositionally biased region" description="Polar residues" evidence="1">
    <location>
        <begin position="87"/>
        <end position="96"/>
    </location>
</feature>
<feature type="compositionally biased region" description="Low complexity" evidence="1">
    <location>
        <begin position="15"/>
        <end position="30"/>
    </location>
</feature>
<protein>
    <submittedName>
        <fullName evidence="2">Uncharacterized protein</fullName>
    </submittedName>
</protein>